<keyword evidence="2" id="KW-1185">Reference proteome</keyword>
<dbReference type="AlphaFoldDB" id="A0A0E0CZX3"/>
<organism evidence="1">
    <name type="scientific">Oryza meridionalis</name>
    <dbReference type="NCBI Taxonomy" id="40149"/>
    <lineage>
        <taxon>Eukaryota</taxon>
        <taxon>Viridiplantae</taxon>
        <taxon>Streptophyta</taxon>
        <taxon>Embryophyta</taxon>
        <taxon>Tracheophyta</taxon>
        <taxon>Spermatophyta</taxon>
        <taxon>Magnoliopsida</taxon>
        <taxon>Liliopsida</taxon>
        <taxon>Poales</taxon>
        <taxon>Poaceae</taxon>
        <taxon>BOP clade</taxon>
        <taxon>Oryzoideae</taxon>
        <taxon>Oryzeae</taxon>
        <taxon>Oryzinae</taxon>
        <taxon>Oryza</taxon>
    </lineage>
</organism>
<proteinExistence type="predicted"/>
<reference evidence="1" key="1">
    <citation type="submission" date="2015-04" db="UniProtKB">
        <authorList>
            <consortium name="EnsemblPlants"/>
        </authorList>
    </citation>
    <scope>IDENTIFICATION</scope>
</reference>
<dbReference type="EnsemblPlants" id="OMERI03G14280.1">
    <property type="protein sequence ID" value="OMERI03G14280.1"/>
    <property type="gene ID" value="OMERI03G14280"/>
</dbReference>
<evidence type="ECO:0000313" key="1">
    <source>
        <dbReference type="EnsemblPlants" id="OMERI03G14280.1"/>
    </source>
</evidence>
<name>A0A0E0CZX3_9ORYZ</name>
<sequence>MSPGVKSSLLLAARRMTATATPIHAACGRPSFFLCVRQMPAASPIHVARGLPPSMLQFISPSRCSPLWANGLNTSLFGVELHAPDPRSRDGRPGRSGLVGSTLIFAVRDFASLNLLRCRSDQESRDQLQSIHRPQLVLHAITVIFRRGNSGVDPKVKRFLGPKLI</sequence>
<evidence type="ECO:0000313" key="2">
    <source>
        <dbReference type="Proteomes" id="UP000008021"/>
    </source>
</evidence>
<protein>
    <submittedName>
        <fullName evidence="1">Uncharacterized protein</fullName>
    </submittedName>
</protein>
<dbReference type="Gramene" id="OMERI03G14280.1">
    <property type="protein sequence ID" value="OMERI03G14280.1"/>
    <property type="gene ID" value="OMERI03G14280"/>
</dbReference>
<reference evidence="1" key="2">
    <citation type="submission" date="2018-05" db="EMBL/GenBank/DDBJ databases">
        <title>OmerRS3 (Oryza meridionalis Reference Sequence Version 3).</title>
        <authorList>
            <person name="Zhang J."/>
            <person name="Kudrna D."/>
            <person name="Lee S."/>
            <person name="Talag J."/>
            <person name="Welchert J."/>
            <person name="Wing R.A."/>
        </authorList>
    </citation>
    <scope>NUCLEOTIDE SEQUENCE [LARGE SCALE GENOMIC DNA]</scope>
    <source>
        <strain evidence="1">cv. OR44</strain>
    </source>
</reference>
<dbReference type="Proteomes" id="UP000008021">
    <property type="component" value="Chromosome 3"/>
</dbReference>
<accession>A0A0E0CZX3</accession>
<dbReference type="HOGENOM" id="CLU_1613442_0_0_1"/>